<feature type="domain" description="Protein kinase" evidence="17">
    <location>
        <begin position="377"/>
        <end position="655"/>
    </location>
</feature>
<dbReference type="Pfam" id="PF13947">
    <property type="entry name" value="GUB_WAK_bind"/>
    <property type="match status" value="1"/>
</dbReference>
<keyword evidence="2" id="KW-0723">Serine/threonine-protein kinase</keyword>
<feature type="signal peptide" evidence="16">
    <location>
        <begin position="1"/>
        <end position="20"/>
    </location>
</feature>
<feature type="binding site" evidence="13">
    <location>
        <position position="406"/>
    </location>
    <ligand>
        <name>ATP</name>
        <dbReference type="ChEBI" id="CHEBI:30616"/>
    </ligand>
</feature>
<gene>
    <name evidence="18" type="ORF">QYE76_036771</name>
</gene>
<evidence type="ECO:0000256" key="1">
    <source>
        <dbReference type="ARBA" id="ARBA00004479"/>
    </source>
</evidence>
<keyword evidence="8 13" id="KW-0067">ATP-binding</keyword>
<evidence type="ECO:0000256" key="5">
    <source>
        <dbReference type="ARBA" id="ARBA00022729"/>
    </source>
</evidence>
<keyword evidence="7" id="KW-0418">Kinase</keyword>
<evidence type="ECO:0000256" key="10">
    <source>
        <dbReference type="ARBA" id="ARBA00023136"/>
    </source>
</evidence>
<dbReference type="FunFam" id="3.30.200.20:FF:000043">
    <property type="entry name" value="Wall-associated receptor kinase 2"/>
    <property type="match status" value="1"/>
</dbReference>
<keyword evidence="5 16" id="KW-0732">Signal</keyword>
<evidence type="ECO:0000313" key="19">
    <source>
        <dbReference type="Proteomes" id="UP001231189"/>
    </source>
</evidence>
<organism evidence="18 19">
    <name type="scientific">Lolium multiflorum</name>
    <name type="common">Italian ryegrass</name>
    <name type="synonym">Lolium perenne subsp. multiflorum</name>
    <dbReference type="NCBI Taxonomy" id="4521"/>
    <lineage>
        <taxon>Eukaryota</taxon>
        <taxon>Viridiplantae</taxon>
        <taxon>Streptophyta</taxon>
        <taxon>Embryophyta</taxon>
        <taxon>Tracheophyta</taxon>
        <taxon>Spermatophyta</taxon>
        <taxon>Magnoliopsida</taxon>
        <taxon>Liliopsida</taxon>
        <taxon>Poales</taxon>
        <taxon>Poaceae</taxon>
        <taxon>BOP clade</taxon>
        <taxon>Pooideae</taxon>
        <taxon>Poodae</taxon>
        <taxon>Poeae</taxon>
        <taxon>Poeae Chloroplast Group 2 (Poeae type)</taxon>
        <taxon>Loliodinae</taxon>
        <taxon>Loliinae</taxon>
        <taxon>Lolium</taxon>
    </lineage>
</organism>
<evidence type="ECO:0000256" key="6">
    <source>
        <dbReference type="ARBA" id="ARBA00022741"/>
    </source>
</evidence>
<evidence type="ECO:0000256" key="15">
    <source>
        <dbReference type="SAM" id="Phobius"/>
    </source>
</evidence>
<evidence type="ECO:0000256" key="8">
    <source>
        <dbReference type="ARBA" id="ARBA00022840"/>
    </source>
</evidence>
<comment type="subcellular location">
    <subcellularLocation>
        <location evidence="1">Membrane</location>
        <topology evidence="1">Single-pass type I membrane protein</topology>
    </subcellularLocation>
</comment>
<dbReference type="Pfam" id="PF00069">
    <property type="entry name" value="Pkinase"/>
    <property type="match status" value="1"/>
</dbReference>
<evidence type="ECO:0000256" key="13">
    <source>
        <dbReference type="PROSITE-ProRule" id="PRU10141"/>
    </source>
</evidence>
<evidence type="ECO:0000256" key="9">
    <source>
        <dbReference type="ARBA" id="ARBA00022989"/>
    </source>
</evidence>
<evidence type="ECO:0000256" key="2">
    <source>
        <dbReference type="ARBA" id="ARBA00022527"/>
    </source>
</evidence>
<dbReference type="InterPro" id="IPR017441">
    <property type="entry name" value="Protein_kinase_ATP_BS"/>
</dbReference>
<dbReference type="Proteomes" id="UP001231189">
    <property type="component" value="Unassembled WGS sequence"/>
</dbReference>
<dbReference type="GO" id="GO:0004674">
    <property type="term" value="F:protein serine/threonine kinase activity"/>
    <property type="evidence" value="ECO:0007669"/>
    <property type="project" value="UniProtKB-KW"/>
</dbReference>
<name>A0AAD8VQJ0_LOLMU</name>
<keyword evidence="4 15" id="KW-0812">Transmembrane</keyword>
<evidence type="ECO:0000256" key="7">
    <source>
        <dbReference type="ARBA" id="ARBA00022777"/>
    </source>
</evidence>
<dbReference type="InterPro" id="IPR000719">
    <property type="entry name" value="Prot_kinase_dom"/>
</dbReference>
<dbReference type="FunFam" id="1.10.510.10:FF:000084">
    <property type="entry name" value="Wall-associated receptor kinase 2"/>
    <property type="match status" value="1"/>
</dbReference>
<dbReference type="Gene3D" id="1.10.510.10">
    <property type="entry name" value="Transferase(Phosphotransferase) domain 1"/>
    <property type="match status" value="1"/>
</dbReference>
<evidence type="ECO:0000256" key="11">
    <source>
        <dbReference type="ARBA" id="ARBA00023157"/>
    </source>
</evidence>
<dbReference type="PROSITE" id="PS00108">
    <property type="entry name" value="PROTEIN_KINASE_ST"/>
    <property type="match status" value="1"/>
</dbReference>
<evidence type="ECO:0000256" key="12">
    <source>
        <dbReference type="ARBA" id="ARBA00023180"/>
    </source>
</evidence>
<evidence type="ECO:0000256" key="3">
    <source>
        <dbReference type="ARBA" id="ARBA00022679"/>
    </source>
</evidence>
<feature type="chain" id="PRO_5042112401" description="Protein kinase domain-containing protein" evidence="16">
    <location>
        <begin position="21"/>
        <end position="692"/>
    </location>
</feature>
<keyword evidence="9 15" id="KW-1133">Transmembrane helix</keyword>
<feature type="transmembrane region" description="Helical" evidence="15">
    <location>
        <begin position="307"/>
        <end position="327"/>
    </location>
</feature>
<evidence type="ECO:0000313" key="18">
    <source>
        <dbReference type="EMBL" id="KAK1613098.1"/>
    </source>
</evidence>
<dbReference type="InterPro" id="IPR011009">
    <property type="entry name" value="Kinase-like_dom_sf"/>
</dbReference>
<keyword evidence="10 15" id="KW-0472">Membrane</keyword>
<dbReference type="AlphaFoldDB" id="A0AAD8VQJ0"/>
<dbReference type="InterPro" id="IPR025287">
    <property type="entry name" value="WAK_GUB"/>
</dbReference>
<keyword evidence="12" id="KW-0325">Glycoprotein</keyword>
<dbReference type="PROSITE" id="PS00107">
    <property type="entry name" value="PROTEIN_KINASE_ATP"/>
    <property type="match status" value="1"/>
</dbReference>
<keyword evidence="19" id="KW-1185">Reference proteome</keyword>
<keyword evidence="3" id="KW-0808">Transferase</keyword>
<comment type="caution">
    <text evidence="18">The sequence shown here is derived from an EMBL/GenBank/DDBJ whole genome shotgun (WGS) entry which is preliminary data.</text>
</comment>
<proteinExistence type="predicted"/>
<evidence type="ECO:0000256" key="16">
    <source>
        <dbReference type="SAM" id="SignalP"/>
    </source>
</evidence>
<dbReference type="PROSITE" id="PS50011">
    <property type="entry name" value="PROTEIN_KINASE_DOM"/>
    <property type="match status" value="1"/>
</dbReference>
<feature type="region of interest" description="Disordered" evidence="14">
    <location>
        <begin position="663"/>
        <end position="692"/>
    </location>
</feature>
<dbReference type="SMART" id="SM00220">
    <property type="entry name" value="S_TKc"/>
    <property type="match status" value="1"/>
</dbReference>
<keyword evidence="6 13" id="KW-0547">Nucleotide-binding</keyword>
<reference evidence="18" key="1">
    <citation type="submission" date="2023-07" db="EMBL/GenBank/DDBJ databases">
        <title>A chromosome-level genome assembly of Lolium multiflorum.</title>
        <authorList>
            <person name="Chen Y."/>
            <person name="Copetti D."/>
            <person name="Kolliker R."/>
            <person name="Studer B."/>
        </authorList>
    </citation>
    <scope>NUCLEOTIDE SEQUENCE</scope>
    <source>
        <strain evidence="18">02402/16</strain>
        <tissue evidence="18">Leaf</tissue>
    </source>
</reference>
<dbReference type="GO" id="GO:0030247">
    <property type="term" value="F:polysaccharide binding"/>
    <property type="evidence" value="ECO:0007669"/>
    <property type="project" value="InterPro"/>
</dbReference>
<dbReference type="EMBL" id="JAUUTY010000007">
    <property type="protein sequence ID" value="KAK1613098.1"/>
    <property type="molecule type" value="Genomic_DNA"/>
</dbReference>
<dbReference type="GO" id="GO:0005886">
    <property type="term" value="C:plasma membrane"/>
    <property type="evidence" value="ECO:0007669"/>
    <property type="project" value="TreeGrafter"/>
</dbReference>
<keyword evidence="11" id="KW-1015">Disulfide bond</keyword>
<dbReference type="GO" id="GO:0007166">
    <property type="term" value="P:cell surface receptor signaling pathway"/>
    <property type="evidence" value="ECO:0007669"/>
    <property type="project" value="InterPro"/>
</dbReference>
<dbReference type="InterPro" id="IPR045274">
    <property type="entry name" value="WAK-like"/>
</dbReference>
<dbReference type="Gene3D" id="3.30.200.20">
    <property type="entry name" value="Phosphorylase Kinase, domain 1"/>
    <property type="match status" value="1"/>
</dbReference>
<dbReference type="InterPro" id="IPR008271">
    <property type="entry name" value="Ser/Thr_kinase_AS"/>
</dbReference>
<sequence length="692" mass="76407">MVLLAFHLTGVGALAPPAYCTRECGGVKIPYPFGVDIEDGCQINETRYRQGFKLACRDFNGGRGKRLYYYNNEVLDISLQNGQVRWLNNISSYCYNATTGGMEVKSPPAHLDLNGAIFRLSYTANKFTVIGCKTLAYVGETNNVSSYAAVCGASCKSDNIPSLTTGTCEGIGCCQTAIPKGQENYHVWFDKNFTKEPEKGITGCSYAALVEESNFTFSASYLTSSAFMDTYSGQAPLMLDWAVGTLAGETCESARAKPKSYACVSDNSVCVDSPITGGGYICNCSQGYQGNPYLELQDGCQGTIAKIVGSVLLLLAVLSGIFFFYRWKRDIKKQQRKMYFRKNHGLLLEQLILSDENARDKTMIFSLEELEKATNNFDETRIVGRGGHGMVYIGILSDRRVVAIKKAKLVEETEISEFINEVVILSQINHRHIVKLYGCCLETEVPLLVSDFIPNGSLFKVLHAESGTRLPLSWDDCLRIALEAAGALCYLHTSASISVFHRDVKSSNILLDGNYTAKVSDFGASRTVPIHQTHVTTNIQGTYGYLDPEYYQTGKLNEKSDVYSFGVVLVELLTRKKPVLTTSSADGESHQNLSIYFISEIKTRPVRKVVAPEILEESNEDEINTVASLAEMCLRLKGEERPTMKQVESTLHSLRTKRLTFSQSSVSGYKPQDTHTVNKDHSGSSSAFSILE</sequence>
<evidence type="ECO:0000256" key="4">
    <source>
        <dbReference type="ARBA" id="ARBA00022692"/>
    </source>
</evidence>
<evidence type="ECO:0000256" key="14">
    <source>
        <dbReference type="SAM" id="MobiDB-lite"/>
    </source>
</evidence>
<feature type="compositionally biased region" description="Basic and acidic residues" evidence="14">
    <location>
        <begin position="672"/>
        <end position="682"/>
    </location>
</feature>
<dbReference type="PANTHER" id="PTHR27005:SF477">
    <property type="entry name" value="OS04G0308100 PROTEIN"/>
    <property type="match status" value="1"/>
</dbReference>
<dbReference type="SUPFAM" id="SSF56112">
    <property type="entry name" value="Protein kinase-like (PK-like)"/>
    <property type="match status" value="1"/>
</dbReference>
<dbReference type="PANTHER" id="PTHR27005">
    <property type="entry name" value="WALL-ASSOCIATED RECEPTOR KINASE-LIKE 21"/>
    <property type="match status" value="1"/>
</dbReference>
<evidence type="ECO:0000259" key="17">
    <source>
        <dbReference type="PROSITE" id="PS50011"/>
    </source>
</evidence>
<dbReference type="GO" id="GO:0005524">
    <property type="term" value="F:ATP binding"/>
    <property type="evidence" value="ECO:0007669"/>
    <property type="project" value="UniProtKB-UniRule"/>
</dbReference>
<accession>A0AAD8VQJ0</accession>
<feature type="compositionally biased region" description="Polar residues" evidence="14">
    <location>
        <begin position="683"/>
        <end position="692"/>
    </location>
</feature>
<protein>
    <recommendedName>
        <fullName evidence="17">Protein kinase domain-containing protein</fullName>
    </recommendedName>
</protein>